<evidence type="ECO:0000256" key="1">
    <source>
        <dbReference type="ARBA" id="ARBA00004162"/>
    </source>
</evidence>
<evidence type="ECO:0000256" key="15">
    <source>
        <dbReference type="PIRSR" id="PIRSR000013-2"/>
    </source>
</evidence>
<dbReference type="InterPro" id="IPR024717">
    <property type="entry name" value="NapC/NirT/NrfH"/>
</dbReference>
<feature type="binding site" description="axial binding residue" evidence="15">
    <location>
        <position position="111"/>
    </location>
    <ligand>
        <name>heme</name>
        <dbReference type="ChEBI" id="CHEBI:30413"/>
        <label>1</label>
    </ligand>
    <ligandPart>
        <name>Fe</name>
        <dbReference type="ChEBI" id="CHEBI:18248"/>
    </ligandPart>
</feature>
<evidence type="ECO:0000256" key="4">
    <source>
        <dbReference type="ARBA" id="ARBA00022475"/>
    </source>
</evidence>
<dbReference type="Pfam" id="PF03264">
    <property type="entry name" value="Cytochrom_NNT"/>
    <property type="match status" value="1"/>
</dbReference>
<dbReference type="Gene3D" id="1.10.3820.10">
    <property type="entry name" value="Di-heme elbow motif domain"/>
    <property type="match status" value="1"/>
</dbReference>
<proteinExistence type="inferred from homology"/>
<evidence type="ECO:0000259" key="17">
    <source>
        <dbReference type="Pfam" id="PF03264"/>
    </source>
</evidence>
<evidence type="ECO:0000256" key="13">
    <source>
        <dbReference type="PIRNR" id="PIRNR000013"/>
    </source>
</evidence>
<organism evidence="18 19">
    <name type="scientific">Rhodobium orientis</name>
    <dbReference type="NCBI Taxonomy" id="34017"/>
    <lineage>
        <taxon>Bacteria</taxon>
        <taxon>Pseudomonadati</taxon>
        <taxon>Pseudomonadota</taxon>
        <taxon>Alphaproteobacteria</taxon>
        <taxon>Hyphomicrobiales</taxon>
        <taxon>Rhodobiaceae</taxon>
        <taxon>Rhodobium</taxon>
    </lineage>
</organism>
<comment type="similarity">
    <text evidence="2">Belongs to the NapC/NirT/NrfH family.</text>
</comment>
<dbReference type="Proteomes" id="UP000249299">
    <property type="component" value="Unassembled WGS sequence"/>
</dbReference>
<dbReference type="PANTHER" id="PTHR30333:SF1">
    <property type="entry name" value="CYTOCHROME C-TYPE PROTEIN NAPC"/>
    <property type="match status" value="1"/>
</dbReference>
<comment type="caution">
    <text evidence="18">The sequence shown here is derived from an EMBL/GenBank/DDBJ whole genome shotgun (WGS) entry which is preliminary data.</text>
</comment>
<keyword evidence="10 13" id="KW-0408">Iron</keyword>
<comment type="cofactor">
    <cofactor evidence="14">
        <name>heme</name>
        <dbReference type="ChEBI" id="CHEBI:30413"/>
    </cofactor>
    <text evidence="14">Binds 4 heme groups per subunit.</text>
</comment>
<keyword evidence="11 16" id="KW-0472">Membrane</keyword>
<feature type="binding site" description="covalent" evidence="14">
    <location>
        <position position="59"/>
    </location>
    <ligand>
        <name>heme</name>
        <dbReference type="ChEBI" id="CHEBI:30413"/>
        <label>1</label>
    </ligand>
</feature>
<evidence type="ECO:0000256" key="9">
    <source>
        <dbReference type="ARBA" id="ARBA00022989"/>
    </source>
</evidence>
<comment type="PTM">
    <text evidence="13">Binds 4 heme groups per subunit.</text>
</comment>
<dbReference type="GO" id="GO:0019333">
    <property type="term" value="P:denitrification pathway"/>
    <property type="evidence" value="ECO:0007669"/>
    <property type="project" value="InterPro"/>
</dbReference>
<feature type="binding site" description="covalent" evidence="14">
    <location>
        <position position="149"/>
    </location>
    <ligand>
        <name>heme</name>
        <dbReference type="ChEBI" id="CHEBI:30413"/>
        <label>3</label>
    </ligand>
</feature>
<comment type="subcellular location">
    <subcellularLocation>
        <location evidence="1">Cell membrane</location>
        <topology evidence="1">Single-pass membrane protein</topology>
    </subcellularLocation>
</comment>
<evidence type="ECO:0000313" key="19">
    <source>
        <dbReference type="Proteomes" id="UP000249299"/>
    </source>
</evidence>
<dbReference type="AlphaFoldDB" id="A0A327JLF2"/>
<keyword evidence="19" id="KW-1185">Reference proteome</keyword>
<dbReference type="OrthoDB" id="7360653at2"/>
<feature type="binding site" description="covalent" evidence="14">
    <location>
        <position position="184"/>
    </location>
    <ligand>
        <name>heme</name>
        <dbReference type="ChEBI" id="CHEBI:30413"/>
        <label>4</label>
    </ligand>
</feature>
<dbReference type="GO" id="GO:0005886">
    <property type="term" value="C:plasma membrane"/>
    <property type="evidence" value="ECO:0007669"/>
    <property type="project" value="UniProtKB-SubCell"/>
</dbReference>
<dbReference type="EMBL" id="NPEV01000021">
    <property type="protein sequence ID" value="RAI27169.1"/>
    <property type="molecule type" value="Genomic_DNA"/>
</dbReference>
<feature type="domain" description="NapC/NirT cytochrome c N-terminal" evidence="17">
    <location>
        <begin position="22"/>
        <end position="194"/>
    </location>
</feature>
<evidence type="ECO:0000256" key="6">
    <source>
        <dbReference type="ARBA" id="ARBA00022692"/>
    </source>
</evidence>
<evidence type="ECO:0000256" key="12">
    <source>
        <dbReference type="ARBA" id="ARBA00055242"/>
    </source>
</evidence>
<evidence type="ECO:0000256" key="5">
    <source>
        <dbReference type="ARBA" id="ARBA00022617"/>
    </source>
</evidence>
<comment type="function">
    <text evidence="12">Mediates electron flow from quinones to the NapAB complex.</text>
</comment>
<name>A0A327JLF2_9HYPH</name>
<keyword evidence="8 13" id="KW-0249">Electron transport</keyword>
<dbReference type="InterPro" id="IPR038266">
    <property type="entry name" value="NapC/NirT_cytc_sf"/>
</dbReference>
<evidence type="ECO:0000256" key="16">
    <source>
        <dbReference type="SAM" id="Phobius"/>
    </source>
</evidence>
<dbReference type="InterPro" id="IPR005126">
    <property type="entry name" value="NapC/NirT_cyt_c_N"/>
</dbReference>
<feature type="binding site" description="axial binding residue" evidence="15">
    <location>
        <position position="153"/>
    </location>
    <ligand>
        <name>heme</name>
        <dbReference type="ChEBI" id="CHEBI:30413"/>
        <label>3</label>
    </ligand>
    <ligandPart>
        <name>Fe</name>
        <dbReference type="ChEBI" id="CHEBI:18248"/>
    </ligandPart>
</feature>
<feature type="binding site" description="covalent" evidence="14">
    <location>
        <position position="152"/>
    </location>
    <ligand>
        <name>heme</name>
        <dbReference type="ChEBI" id="CHEBI:30413"/>
        <label>3</label>
    </ligand>
</feature>
<keyword evidence="9 16" id="KW-1133">Transmembrane helix</keyword>
<evidence type="ECO:0000256" key="3">
    <source>
        <dbReference type="ARBA" id="ARBA00022448"/>
    </source>
</evidence>
<feature type="binding site" description="covalent" evidence="14">
    <location>
        <position position="62"/>
    </location>
    <ligand>
        <name>heme</name>
        <dbReference type="ChEBI" id="CHEBI:30413"/>
        <label>1</label>
    </ligand>
</feature>
<dbReference type="GO" id="GO:0046872">
    <property type="term" value="F:metal ion binding"/>
    <property type="evidence" value="ECO:0007669"/>
    <property type="project" value="UniProtKB-KW"/>
</dbReference>
<dbReference type="GO" id="GO:0020037">
    <property type="term" value="F:heme binding"/>
    <property type="evidence" value="ECO:0007669"/>
    <property type="project" value="InterPro"/>
</dbReference>
<dbReference type="GO" id="GO:0009055">
    <property type="term" value="F:electron transfer activity"/>
    <property type="evidence" value="ECO:0007669"/>
    <property type="project" value="TreeGrafter"/>
</dbReference>
<gene>
    <name evidence="18" type="ORF">CH339_11265</name>
</gene>
<dbReference type="PIRSF" id="PIRSF000013">
    <property type="entry name" value="4_hem_cytochrm_NapC"/>
    <property type="match status" value="1"/>
</dbReference>
<feature type="binding site" evidence="14">
    <location>
        <position position="89"/>
    </location>
    <ligand>
        <name>a menaquinol</name>
        <dbReference type="ChEBI" id="CHEBI:18151"/>
    </ligand>
</feature>
<feature type="binding site" description="covalent" evidence="14">
    <location>
        <position position="181"/>
    </location>
    <ligand>
        <name>heme</name>
        <dbReference type="ChEBI" id="CHEBI:30413"/>
        <label>4</label>
    </ligand>
</feature>
<dbReference type="PANTHER" id="PTHR30333">
    <property type="entry name" value="CYTOCHROME C-TYPE PROTEIN"/>
    <property type="match status" value="1"/>
</dbReference>
<keyword evidence="3 13" id="KW-0813">Transport</keyword>
<sequence length="214" mass="24677">MNERDTREPGVFGRMWRRFWRPSRSWGFGAILILGIAAGVVLWGGFNWAVELTNTETFCISCHEMRDNVYEEYTETVHYYNSSGVRAVCTDCHVPKDWIHKMVRKVQASNELYHKVIGSIDTREKFQAKRLELASHVWRTMKETNSRECRNCHDDVSMDFGAQESRSADRHEEGFDEGKTCIDCHRGIAHQLPDGANEAYEKIAAEIGPTKKDD</sequence>
<protein>
    <recommendedName>
        <fullName evidence="13">Cytochrome c-type protein</fullName>
    </recommendedName>
</protein>
<feature type="binding site" description="axial binding residue" evidence="15">
    <location>
        <position position="190"/>
    </location>
    <ligand>
        <name>heme</name>
        <dbReference type="ChEBI" id="CHEBI:30413"/>
        <label>2</label>
    </ligand>
    <ligandPart>
        <name>Fe</name>
        <dbReference type="ChEBI" id="CHEBI:18248"/>
    </ligandPart>
</feature>
<feature type="transmembrane region" description="Helical" evidence="16">
    <location>
        <begin position="25"/>
        <end position="46"/>
    </location>
</feature>
<keyword evidence="5 13" id="KW-0349">Heme</keyword>
<feature type="binding site" description="axial binding residue" evidence="15">
    <location>
        <position position="93"/>
    </location>
    <ligand>
        <name>heme</name>
        <dbReference type="ChEBI" id="CHEBI:30413"/>
        <label>2</label>
    </ligand>
    <ligandPart>
        <name>Fe</name>
        <dbReference type="ChEBI" id="CHEBI:18248"/>
    </ligandPart>
</feature>
<dbReference type="GO" id="GO:0009061">
    <property type="term" value="P:anaerobic respiration"/>
    <property type="evidence" value="ECO:0007669"/>
    <property type="project" value="TreeGrafter"/>
</dbReference>
<reference evidence="18 19" key="1">
    <citation type="submission" date="2017-07" db="EMBL/GenBank/DDBJ databases">
        <title>Draft Genome Sequences of Select Purple Nonsulfur Bacteria.</title>
        <authorList>
            <person name="Lasarre B."/>
            <person name="Mckinlay J.B."/>
        </authorList>
    </citation>
    <scope>NUCLEOTIDE SEQUENCE [LARGE SCALE GENOMIC DNA]</scope>
    <source>
        <strain evidence="18 19">DSM 11290</strain>
    </source>
</reference>
<evidence type="ECO:0000256" key="2">
    <source>
        <dbReference type="ARBA" id="ARBA00007395"/>
    </source>
</evidence>
<keyword evidence="7 13" id="KW-0479">Metal-binding</keyword>
<dbReference type="RefSeq" id="WP_111434458.1">
    <property type="nucleotide sequence ID" value="NZ_JACIGG010000003.1"/>
</dbReference>
<keyword evidence="6 16" id="KW-0812">Transmembrane</keyword>
<feature type="binding site" description="covalent" evidence="14">
    <location>
        <position position="92"/>
    </location>
    <ligand>
        <name>heme</name>
        <dbReference type="ChEBI" id="CHEBI:30413"/>
        <label>2</label>
    </ligand>
</feature>
<feature type="binding site" description="axial binding residue" evidence="15">
    <location>
        <position position="65"/>
    </location>
    <ligand>
        <name>heme</name>
        <dbReference type="ChEBI" id="CHEBI:30413"/>
        <label>1</label>
    </ligand>
    <ligandPart>
        <name>Fe</name>
        <dbReference type="ChEBI" id="CHEBI:18248"/>
    </ligandPart>
</feature>
<keyword evidence="4" id="KW-1003">Cell membrane</keyword>
<dbReference type="InterPro" id="IPR036280">
    <property type="entry name" value="Multihaem_cyt_sf"/>
</dbReference>
<evidence type="ECO:0000256" key="14">
    <source>
        <dbReference type="PIRSR" id="PIRSR000013-1"/>
    </source>
</evidence>
<evidence type="ECO:0000256" key="10">
    <source>
        <dbReference type="ARBA" id="ARBA00023004"/>
    </source>
</evidence>
<accession>A0A327JLF2</accession>
<dbReference type="FunFam" id="1.10.3820.10:FF:000001">
    <property type="entry name" value="Cytochrome c-type protein"/>
    <property type="match status" value="1"/>
</dbReference>
<evidence type="ECO:0000313" key="18">
    <source>
        <dbReference type="EMBL" id="RAI27169.1"/>
    </source>
</evidence>
<evidence type="ECO:0000256" key="8">
    <source>
        <dbReference type="ARBA" id="ARBA00022982"/>
    </source>
</evidence>
<dbReference type="SUPFAM" id="SSF48695">
    <property type="entry name" value="Multiheme cytochromes"/>
    <property type="match status" value="1"/>
</dbReference>
<dbReference type="InterPro" id="IPR051174">
    <property type="entry name" value="Cytochrome_c-type_ET"/>
</dbReference>
<feature type="binding site" description="axial binding residue" evidence="15">
    <location>
        <position position="185"/>
    </location>
    <ligand>
        <name>heme</name>
        <dbReference type="ChEBI" id="CHEBI:30413"/>
        <label>4</label>
    </ligand>
    <ligandPart>
        <name>Fe</name>
        <dbReference type="ChEBI" id="CHEBI:18248"/>
    </ligandPart>
</feature>
<evidence type="ECO:0000256" key="7">
    <source>
        <dbReference type="ARBA" id="ARBA00022723"/>
    </source>
</evidence>
<evidence type="ECO:0000256" key="11">
    <source>
        <dbReference type="ARBA" id="ARBA00023136"/>
    </source>
</evidence>